<dbReference type="InterPro" id="IPR000387">
    <property type="entry name" value="Tyr_Pase_dom"/>
</dbReference>
<protein>
    <recommendedName>
        <fullName evidence="1">protein-tyrosine-phosphatase</fullName>
        <ecNumber evidence="1">3.1.3.48</ecNumber>
    </recommendedName>
</protein>
<dbReference type="HOGENOM" id="CLU_149171_0_0_9"/>
<dbReference type="GO" id="GO:0004725">
    <property type="term" value="F:protein tyrosine phosphatase activity"/>
    <property type="evidence" value="ECO:0007669"/>
    <property type="project" value="UniProtKB-EC"/>
</dbReference>
<evidence type="ECO:0000256" key="1">
    <source>
        <dbReference type="ARBA" id="ARBA00013064"/>
    </source>
</evidence>
<feature type="domain" description="Rhodanese" evidence="5">
    <location>
        <begin position="27"/>
        <end position="109"/>
    </location>
</feature>
<dbReference type="Proteomes" id="UP000034189">
    <property type="component" value="Chromosome"/>
</dbReference>
<dbReference type="PANTHER" id="PTHR47216:SF4">
    <property type="entry name" value="OS01G0859400 PROTEIN"/>
    <property type="match status" value="1"/>
</dbReference>
<organism evidence="6 7">
    <name type="scientific">Paenibacillus durus ATCC 35681</name>
    <dbReference type="NCBI Taxonomy" id="1333534"/>
    <lineage>
        <taxon>Bacteria</taxon>
        <taxon>Bacillati</taxon>
        <taxon>Bacillota</taxon>
        <taxon>Bacilli</taxon>
        <taxon>Bacillales</taxon>
        <taxon>Paenibacillaceae</taxon>
        <taxon>Paenibacillus</taxon>
    </lineage>
</organism>
<dbReference type="Pfam" id="PF00782">
    <property type="entry name" value="DSPc"/>
    <property type="match status" value="1"/>
</dbReference>
<keyword evidence="3" id="KW-0904">Protein phosphatase</keyword>
<dbReference type="PATRIC" id="fig|1333534.5.peg.2139"/>
<evidence type="ECO:0000313" key="6">
    <source>
        <dbReference type="EMBL" id="AKG34818.1"/>
    </source>
</evidence>
<reference evidence="6 7" key="2">
    <citation type="journal article" date="2016" name="Genome Announc.">
        <title>Genome Sequence of a Gram-Positive Diazotroph, Paenibacillus durus Type Strain ATCC 35681.</title>
        <authorList>
            <person name="Halim M.A."/>
            <person name="Rahman A.Y."/>
            <person name="Sim K.S."/>
            <person name="Yam H.C."/>
            <person name="Rahim A.A."/>
            <person name="Ghazali A.H."/>
            <person name="Najimudin N."/>
        </authorList>
    </citation>
    <scope>NUCLEOTIDE SEQUENCE [LARGE SCALE GENOMIC DNA]</scope>
    <source>
        <strain evidence="6 7">ATCC 35681</strain>
    </source>
</reference>
<keyword evidence="2" id="KW-0378">Hydrolase</keyword>
<reference evidence="6 7" key="1">
    <citation type="submission" date="2015-03" db="EMBL/GenBank/DDBJ databases">
        <authorList>
            <person name="Abdul Halim M."/>
        </authorList>
    </citation>
    <scope>NUCLEOTIDE SEQUENCE [LARGE SCALE GENOMIC DNA]</scope>
    <source>
        <strain evidence="6 7">ATCC 35681</strain>
    </source>
</reference>
<dbReference type="SUPFAM" id="SSF52799">
    <property type="entry name" value="(Phosphotyrosine protein) phosphatases II"/>
    <property type="match status" value="1"/>
</dbReference>
<dbReference type="RefSeq" id="WP_025694005.1">
    <property type="nucleotide sequence ID" value="NZ_ASQQ01000063.1"/>
</dbReference>
<dbReference type="Gene3D" id="3.90.190.10">
    <property type="entry name" value="Protein tyrosine phosphatase superfamily"/>
    <property type="match status" value="1"/>
</dbReference>
<name>A0A0F7F9N9_PAEDU</name>
<dbReference type="InterPro" id="IPR016130">
    <property type="entry name" value="Tyr_Pase_AS"/>
</dbReference>
<proteinExistence type="predicted"/>
<dbReference type="PROSITE" id="PS00383">
    <property type="entry name" value="TYR_PHOSPHATASE_1"/>
    <property type="match status" value="1"/>
</dbReference>
<dbReference type="EMBL" id="CP011114">
    <property type="protein sequence ID" value="AKG34818.1"/>
    <property type="molecule type" value="Genomic_DNA"/>
</dbReference>
<dbReference type="InterPro" id="IPR029021">
    <property type="entry name" value="Prot-tyrosine_phosphatase-like"/>
</dbReference>
<sequence length="144" mass="15879">MMKPYQALVPDRIFFGGAQDVEQMVTDEGVEVVVDLREEAEKCASTAEHVQWVKIPLGDHAEEPEADLFRSAIQEVVNTYREGKKVAFHCGGGRGRTGTVAVGTLRELGLAQTLEEAEQQAKAIRPSIAVKPLQWESLRAIYGK</sequence>
<dbReference type="InterPro" id="IPR001763">
    <property type="entry name" value="Rhodanese-like_dom"/>
</dbReference>
<dbReference type="PANTHER" id="PTHR47216">
    <property type="match status" value="1"/>
</dbReference>
<evidence type="ECO:0000256" key="2">
    <source>
        <dbReference type="ARBA" id="ARBA00022801"/>
    </source>
</evidence>
<dbReference type="InterPro" id="IPR020422">
    <property type="entry name" value="TYR_PHOSPHATASE_DUAL_dom"/>
</dbReference>
<evidence type="ECO:0000259" key="5">
    <source>
        <dbReference type="PROSITE" id="PS50206"/>
    </source>
</evidence>
<dbReference type="AlphaFoldDB" id="A0A0F7F9N9"/>
<accession>A0A0F7F9N9</accession>
<dbReference type="OrthoDB" id="2081133at2"/>
<feature type="domain" description="Tyrosine specific protein phosphatases" evidence="4">
    <location>
        <begin position="67"/>
        <end position="136"/>
    </location>
</feature>
<dbReference type="InterPro" id="IPR000340">
    <property type="entry name" value="Dual-sp_phosphatase_cat-dom"/>
</dbReference>
<gene>
    <name evidence="6" type="ORF">VK70_09745</name>
</gene>
<dbReference type="SMART" id="SM00195">
    <property type="entry name" value="DSPc"/>
    <property type="match status" value="1"/>
</dbReference>
<dbReference type="PROSITE" id="PS50056">
    <property type="entry name" value="TYR_PHOSPHATASE_2"/>
    <property type="match status" value="1"/>
</dbReference>
<dbReference type="EC" id="3.1.3.48" evidence="1"/>
<dbReference type="PROSITE" id="PS50206">
    <property type="entry name" value="RHODANESE_3"/>
    <property type="match status" value="1"/>
</dbReference>
<evidence type="ECO:0000259" key="4">
    <source>
        <dbReference type="PROSITE" id="PS50056"/>
    </source>
</evidence>
<evidence type="ECO:0000256" key="3">
    <source>
        <dbReference type="ARBA" id="ARBA00022912"/>
    </source>
</evidence>
<evidence type="ECO:0000313" key="7">
    <source>
        <dbReference type="Proteomes" id="UP000034189"/>
    </source>
</evidence>